<accession>A0A381RWA3</accession>
<dbReference type="Gene3D" id="2.60.40.420">
    <property type="entry name" value="Cupredoxins - blue copper proteins"/>
    <property type="match status" value="1"/>
</dbReference>
<feature type="domain" description="Blue (type 1) copper" evidence="6">
    <location>
        <begin position="57"/>
        <end position="173"/>
    </location>
</feature>
<keyword evidence="1" id="KW-0813">Transport</keyword>
<protein>
    <recommendedName>
        <fullName evidence="6">Blue (type 1) copper domain-containing protein</fullName>
    </recommendedName>
</protein>
<keyword evidence="4" id="KW-0186">Copper</keyword>
<evidence type="ECO:0000256" key="5">
    <source>
        <dbReference type="SAM" id="MobiDB-lite"/>
    </source>
</evidence>
<dbReference type="SUPFAM" id="SSF49503">
    <property type="entry name" value="Cupredoxins"/>
    <property type="match status" value="1"/>
</dbReference>
<sequence length="173" mass="17451">MLLAVACGGDEVNPSATATTAPPATVPVSDRATEPPQQPTAVPATNAPTQGDGAASLAIDVDGDNLKFNTDSLSATAGADVVVTFNNSSSVNSHNWAVVEAGTKDAVATDGLAAGQDNHWLPANDSRVIGSTILLGPGESADATFTAPAAGTYQFVCTFPGHNFTMFGEFTVN</sequence>
<dbReference type="PANTHER" id="PTHR38439:SF2">
    <property type="entry name" value="OUTER MEMBRANE PROTEIN H.8"/>
    <property type="match status" value="1"/>
</dbReference>
<feature type="compositionally biased region" description="Low complexity" evidence="5">
    <location>
        <begin position="14"/>
        <end position="29"/>
    </location>
</feature>
<reference evidence="7" key="1">
    <citation type="submission" date="2018-05" db="EMBL/GenBank/DDBJ databases">
        <authorList>
            <person name="Lanie J.A."/>
            <person name="Ng W.-L."/>
            <person name="Kazmierczak K.M."/>
            <person name="Andrzejewski T.M."/>
            <person name="Davidsen T.M."/>
            <person name="Wayne K.J."/>
            <person name="Tettelin H."/>
            <person name="Glass J.I."/>
            <person name="Rusch D."/>
            <person name="Podicherti R."/>
            <person name="Tsui H.-C.T."/>
            <person name="Winkler M.E."/>
        </authorList>
    </citation>
    <scope>NUCLEOTIDE SEQUENCE</scope>
</reference>
<dbReference type="GO" id="GO:0005507">
    <property type="term" value="F:copper ion binding"/>
    <property type="evidence" value="ECO:0007669"/>
    <property type="project" value="InterPro"/>
</dbReference>
<evidence type="ECO:0000259" key="6">
    <source>
        <dbReference type="Pfam" id="PF00127"/>
    </source>
</evidence>
<evidence type="ECO:0000256" key="2">
    <source>
        <dbReference type="ARBA" id="ARBA00022723"/>
    </source>
</evidence>
<dbReference type="InterPro" id="IPR008972">
    <property type="entry name" value="Cupredoxin"/>
</dbReference>
<gene>
    <name evidence="7" type="ORF">METZ01_LOCUS48255</name>
</gene>
<evidence type="ECO:0000256" key="4">
    <source>
        <dbReference type="ARBA" id="ARBA00023008"/>
    </source>
</evidence>
<evidence type="ECO:0000313" key="7">
    <source>
        <dbReference type="EMBL" id="SUZ95401.1"/>
    </source>
</evidence>
<evidence type="ECO:0000256" key="1">
    <source>
        <dbReference type="ARBA" id="ARBA00022448"/>
    </source>
</evidence>
<dbReference type="InterPro" id="IPR000923">
    <property type="entry name" value="BlueCu_1"/>
</dbReference>
<keyword evidence="3" id="KW-0249">Electron transport</keyword>
<dbReference type="InterPro" id="IPR028871">
    <property type="entry name" value="BlueCu_1_BS"/>
</dbReference>
<name>A0A381RWA3_9ZZZZ</name>
<keyword evidence="2" id="KW-0479">Metal-binding</keyword>
<dbReference type="GO" id="GO:0009055">
    <property type="term" value="F:electron transfer activity"/>
    <property type="evidence" value="ECO:0007669"/>
    <property type="project" value="InterPro"/>
</dbReference>
<organism evidence="7">
    <name type="scientific">marine metagenome</name>
    <dbReference type="NCBI Taxonomy" id="408172"/>
    <lineage>
        <taxon>unclassified sequences</taxon>
        <taxon>metagenomes</taxon>
        <taxon>ecological metagenomes</taxon>
    </lineage>
</organism>
<dbReference type="EMBL" id="UINC01002322">
    <property type="protein sequence ID" value="SUZ95401.1"/>
    <property type="molecule type" value="Genomic_DNA"/>
</dbReference>
<proteinExistence type="predicted"/>
<dbReference type="PROSITE" id="PS00196">
    <property type="entry name" value="COPPER_BLUE"/>
    <property type="match status" value="1"/>
</dbReference>
<dbReference type="PANTHER" id="PTHR38439">
    <property type="entry name" value="AURACYANIN-B"/>
    <property type="match status" value="1"/>
</dbReference>
<dbReference type="Pfam" id="PF00127">
    <property type="entry name" value="Copper-bind"/>
    <property type="match status" value="1"/>
</dbReference>
<evidence type="ECO:0000256" key="3">
    <source>
        <dbReference type="ARBA" id="ARBA00022982"/>
    </source>
</evidence>
<feature type="region of interest" description="Disordered" evidence="5">
    <location>
        <begin position="8"/>
        <end position="53"/>
    </location>
</feature>
<dbReference type="InterPro" id="IPR050845">
    <property type="entry name" value="Cu-binding_ET"/>
</dbReference>
<dbReference type="AlphaFoldDB" id="A0A381RWA3"/>